<evidence type="ECO:0000256" key="2">
    <source>
        <dbReference type="ARBA" id="ARBA00023180"/>
    </source>
</evidence>
<gene>
    <name evidence="7" type="ORF">ACFONC_01600</name>
</gene>
<dbReference type="Proteomes" id="UP001595705">
    <property type="component" value="Unassembled WGS sequence"/>
</dbReference>
<keyword evidence="2" id="KW-0325">Glycoprotein</keyword>
<dbReference type="InterPro" id="IPR007280">
    <property type="entry name" value="Peptidase_C_arc/bac"/>
</dbReference>
<dbReference type="RefSeq" id="WP_386741816.1">
    <property type="nucleotide sequence ID" value="NZ_JBHRYA010000001.1"/>
</dbReference>
<comment type="caution">
    <text evidence="7">The sequence shown here is derived from an EMBL/GenBank/DDBJ whole genome shotgun (WGS) entry which is preliminary data.</text>
</comment>
<dbReference type="SUPFAM" id="SSF52025">
    <property type="entry name" value="PA domain"/>
    <property type="match status" value="1"/>
</dbReference>
<dbReference type="InterPro" id="IPR003137">
    <property type="entry name" value="PA_domain"/>
</dbReference>
<dbReference type="Pfam" id="PF04151">
    <property type="entry name" value="PPC"/>
    <property type="match status" value="1"/>
</dbReference>
<accession>A0ABV7XFF7</accession>
<dbReference type="EMBL" id="JBHRYA010000001">
    <property type="protein sequence ID" value="MFC3714852.1"/>
    <property type="molecule type" value="Genomic_DNA"/>
</dbReference>
<evidence type="ECO:0000259" key="6">
    <source>
        <dbReference type="Pfam" id="PF04151"/>
    </source>
</evidence>
<dbReference type="InterPro" id="IPR046450">
    <property type="entry name" value="PA_dom_sf"/>
</dbReference>
<organism evidence="7 8">
    <name type="scientific">Luteimonas soli</name>
    <dbReference type="NCBI Taxonomy" id="1648966"/>
    <lineage>
        <taxon>Bacteria</taxon>
        <taxon>Pseudomonadati</taxon>
        <taxon>Pseudomonadota</taxon>
        <taxon>Gammaproteobacteria</taxon>
        <taxon>Lysobacterales</taxon>
        <taxon>Lysobacteraceae</taxon>
        <taxon>Luteimonas</taxon>
    </lineage>
</organism>
<feature type="region of interest" description="Disordered" evidence="3">
    <location>
        <begin position="37"/>
        <end position="57"/>
    </location>
</feature>
<protein>
    <submittedName>
        <fullName evidence="7">Pre-peptidase C-terminal domain-containing protein</fullName>
    </submittedName>
</protein>
<dbReference type="PANTHER" id="PTHR22702">
    <property type="entry name" value="PROTEASE-ASSOCIATED DOMAIN-CONTAINING PROTEIN"/>
    <property type="match status" value="1"/>
</dbReference>
<feature type="domain" description="Peptidase C-terminal archaeal/bacterial" evidence="6">
    <location>
        <begin position="591"/>
        <end position="657"/>
    </location>
</feature>
<proteinExistence type="predicted"/>
<dbReference type="PANTHER" id="PTHR22702:SF1">
    <property type="entry name" value="PROTEASE-ASSOCIATED DOMAIN-CONTAINING PROTEIN 1"/>
    <property type="match status" value="1"/>
</dbReference>
<keyword evidence="8" id="KW-1185">Reference proteome</keyword>
<name>A0ABV7XFF7_9GAMM</name>
<dbReference type="Gene3D" id="3.50.30.30">
    <property type="match status" value="1"/>
</dbReference>
<evidence type="ECO:0000256" key="3">
    <source>
        <dbReference type="SAM" id="MobiDB-lite"/>
    </source>
</evidence>
<dbReference type="Pfam" id="PF02225">
    <property type="entry name" value="PA"/>
    <property type="match status" value="1"/>
</dbReference>
<evidence type="ECO:0000256" key="1">
    <source>
        <dbReference type="ARBA" id="ARBA00022729"/>
    </source>
</evidence>
<keyword evidence="1 4" id="KW-0732">Signal</keyword>
<dbReference type="Gene3D" id="2.60.120.380">
    <property type="match status" value="1"/>
</dbReference>
<feature type="domain" description="PA" evidence="5">
    <location>
        <begin position="307"/>
        <end position="384"/>
    </location>
</feature>
<feature type="signal peptide" evidence="4">
    <location>
        <begin position="1"/>
        <end position="24"/>
    </location>
</feature>
<evidence type="ECO:0000313" key="8">
    <source>
        <dbReference type="Proteomes" id="UP001595705"/>
    </source>
</evidence>
<evidence type="ECO:0000313" key="7">
    <source>
        <dbReference type="EMBL" id="MFC3714852.1"/>
    </source>
</evidence>
<reference evidence="8" key="1">
    <citation type="journal article" date="2019" name="Int. J. Syst. Evol. Microbiol.">
        <title>The Global Catalogue of Microorganisms (GCM) 10K type strain sequencing project: providing services to taxonomists for standard genome sequencing and annotation.</title>
        <authorList>
            <consortium name="The Broad Institute Genomics Platform"/>
            <consortium name="The Broad Institute Genome Sequencing Center for Infectious Disease"/>
            <person name="Wu L."/>
            <person name="Ma J."/>
        </authorList>
    </citation>
    <scope>NUCLEOTIDE SEQUENCE [LARGE SCALE GENOMIC DNA]</scope>
    <source>
        <strain evidence="8">KCTC 42441</strain>
    </source>
</reference>
<sequence>MNRTLLFTALLAASGMMHANAAHADATINIVNLDEGTGQGLDDPTPATPIGGNPGTTRGEQAQIVFQFAADLWGSVLDSDVPIHNTVTFQPLSCTETSGVLGSSGTNYIFSFNDPAPDGAIVDTWYHSALTDALLGTDAGTENGLPPDEPDIISRFNGDLGKPGCMSASGWYFGIDGNAPDNQISLLDVIMHEMSHGLGFSGFNNLSTGAFFQGVPDIYSTYVANNDTGKNWIDMTDAERQASAVDDTHLIFTGATVKAEAPLVLDAAMTFEVTAPAGIAGEYAYNAAQFGASPTPANFSGEMAVSTGADNLGCGVSTPIPGVSGKLALIDRGTCAFTEKAANAQAGGATGLIIANNEDVGIIPIGEDPSITIPVIAVTLSVGNTFKANLPVTAGLVQQPGLAGTDEEGNVLLYAPTALATGSSFSHYDTRLTMDALMEPFINDSLSADVLVDLTPALFKDIGWTIPGNNQMLLTCDTGVPTSVAGGLIAGANIYASAKAFAGGAENLLVYRDEIRAHADVLADGEVITPDQHTSVLACLTDEATAAQFEEWGNGDTGEPCDPETEDCGPDAIALTNKVPVGGLSGSGGEALYSFEAEAGSVLSIMTYGGTGNVSVYVSLGEEPTTDSYDSRSTRAGNSETVRFTAPEAGTYYIKLTGTYSRLTLVARQ</sequence>
<evidence type="ECO:0000256" key="4">
    <source>
        <dbReference type="SAM" id="SignalP"/>
    </source>
</evidence>
<feature type="chain" id="PRO_5046988657" evidence="4">
    <location>
        <begin position="25"/>
        <end position="669"/>
    </location>
</feature>
<evidence type="ECO:0000259" key="5">
    <source>
        <dbReference type="Pfam" id="PF02225"/>
    </source>
</evidence>
<dbReference type="CDD" id="cd04818">
    <property type="entry name" value="PA_subtilisin_1"/>
    <property type="match status" value="1"/>
</dbReference>